<evidence type="ECO:0000256" key="3">
    <source>
        <dbReference type="SAM" id="MobiDB-lite"/>
    </source>
</evidence>
<protein>
    <submittedName>
        <fullName evidence="5">Site-specific integrase</fullName>
    </submittedName>
</protein>
<dbReference type="InterPro" id="IPR011010">
    <property type="entry name" value="DNA_brk_join_enz"/>
</dbReference>
<proteinExistence type="predicted"/>
<accession>A0A6L9Q9K9</accession>
<gene>
    <name evidence="5" type="ORF">G3I70_06810</name>
</gene>
<comment type="caution">
    <text evidence="5">The sequence shown here is derived from an EMBL/GenBank/DDBJ whole genome shotgun (WGS) entry which is preliminary data.</text>
</comment>
<dbReference type="InterPro" id="IPR050090">
    <property type="entry name" value="Tyrosine_recombinase_XerCD"/>
</dbReference>
<dbReference type="AlphaFoldDB" id="A0A6L9Q9K9"/>
<dbReference type="GO" id="GO:0006310">
    <property type="term" value="P:DNA recombination"/>
    <property type="evidence" value="ECO:0007669"/>
    <property type="project" value="UniProtKB-KW"/>
</dbReference>
<dbReference type="Gene3D" id="1.10.150.130">
    <property type="match status" value="1"/>
</dbReference>
<dbReference type="GO" id="GO:0003677">
    <property type="term" value="F:DNA binding"/>
    <property type="evidence" value="ECO:0007669"/>
    <property type="project" value="UniProtKB-KW"/>
</dbReference>
<dbReference type="RefSeq" id="WP_163053762.1">
    <property type="nucleotide sequence ID" value="NZ_JAAGLI010000179.1"/>
</dbReference>
<sequence>MEELGKSEIHGRQLDRNLKTGAYLEKIWLPAKKDSLSSSTFADYAEIVQLYLVPGLGHLKLVDLRDKHVIDLYEAILQINRPLPEGDKPGELLRRLLEVRAYSTRPLKVGEAPRRKQTKPISPTRVKKIHAVLLSALNWAVKSKRLRENPIAHVGPPRVKGRRVKPLVWTAERVERWRETGKVPVPVMVWTPAQTGAFLDFIAEERLYALFHLVAFRGLRRAEVAGLAWADTDLQGAGTLTVRETSPDSETQADEYDDTKSEAGERTVALDEATIAVLLDWRSRQERERSVAGPEVWVDSGRVFTREDGTRLRPQWISTRFEDLIRKYGLVQHRHSEEGWSVDRISRHHRTSVRAVQVVIGGEPLPPIRFHDLRHGAATLALLGNVNMKVISETLGHARNSFTADTYTSVLPEVSRAAAEAVAAVVPRRPRPETPAAGTNVISFADRRSRRDQHAG</sequence>
<feature type="region of interest" description="Disordered" evidence="3">
    <location>
        <begin position="240"/>
        <end position="263"/>
    </location>
</feature>
<dbReference type="InterPro" id="IPR002104">
    <property type="entry name" value="Integrase_catalytic"/>
</dbReference>
<dbReference type="CDD" id="cd01189">
    <property type="entry name" value="INT_ICEBs1_C_like"/>
    <property type="match status" value="1"/>
</dbReference>
<dbReference type="PANTHER" id="PTHR30349">
    <property type="entry name" value="PHAGE INTEGRASE-RELATED"/>
    <property type="match status" value="1"/>
</dbReference>
<dbReference type="PROSITE" id="PS51898">
    <property type="entry name" value="TYR_RECOMBINASE"/>
    <property type="match status" value="1"/>
</dbReference>
<name>A0A6L9Q9K9_9ACTN</name>
<feature type="compositionally biased region" description="Basic and acidic residues" evidence="3">
    <location>
        <begin position="445"/>
        <end position="456"/>
    </location>
</feature>
<dbReference type="InterPro" id="IPR013762">
    <property type="entry name" value="Integrase-like_cat_sf"/>
</dbReference>
<organism evidence="5 6">
    <name type="scientific">Actinomadura bangladeshensis</name>
    <dbReference type="NCBI Taxonomy" id="453573"/>
    <lineage>
        <taxon>Bacteria</taxon>
        <taxon>Bacillati</taxon>
        <taxon>Actinomycetota</taxon>
        <taxon>Actinomycetes</taxon>
        <taxon>Streptosporangiales</taxon>
        <taxon>Thermomonosporaceae</taxon>
        <taxon>Actinomadura</taxon>
    </lineage>
</organism>
<evidence type="ECO:0000259" key="4">
    <source>
        <dbReference type="PROSITE" id="PS51898"/>
    </source>
</evidence>
<dbReference type="Gene3D" id="1.10.443.10">
    <property type="entry name" value="Intergrase catalytic core"/>
    <property type="match status" value="1"/>
</dbReference>
<dbReference type="Proteomes" id="UP000475532">
    <property type="component" value="Unassembled WGS sequence"/>
</dbReference>
<dbReference type="EMBL" id="JAAGLI010000179">
    <property type="protein sequence ID" value="NEA22199.1"/>
    <property type="molecule type" value="Genomic_DNA"/>
</dbReference>
<feature type="region of interest" description="Disordered" evidence="3">
    <location>
        <begin position="429"/>
        <end position="456"/>
    </location>
</feature>
<evidence type="ECO:0000313" key="5">
    <source>
        <dbReference type="EMBL" id="NEA22199.1"/>
    </source>
</evidence>
<feature type="domain" description="Tyr recombinase" evidence="4">
    <location>
        <begin position="185"/>
        <end position="420"/>
    </location>
</feature>
<dbReference type="GO" id="GO:0015074">
    <property type="term" value="P:DNA integration"/>
    <property type="evidence" value="ECO:0007669"/>
    <property type="project" value="UniProtKB-KW"/>
</dbReference>
<keyword evidence="1" id="KW-0238">DNA-binding</keyword>
<reference evidence="5 6" key="1">
    <citation type="submission" date="2020-01" db="EMBL/GenBank/DDBJ databases">
        <title>Insect and environment-associated Actinomycetes.</title>
        <authorList>
            <person name="Currrie C."/>
            <person name="Chevrette M."/>
            <person name="Carlson C."/>
            <person name="Stubbendieck R."/>
            <person name="Wendt-Pienkowski E."/>
        </authorList>
    </citation>
    <scope>NUCLEOTIDE SEQUENCE [LARGE SCALE GENOMIC DNA]</scope>
    <source>
        <strain evidence="5 6">SID10258</strain>
    </source>
</reference>
<dbReference type="SUPFAM" id="SSF56349">
    <property type="entry name" value="DNA breaking-rejoining enzymes"/>
    <property type="match status" value="1"/>
</dbReference>
<evidence type="ECO:0000313" key="6">
    <source>
        <dbReference type="Proteomes" id="UP000475532"/>
    </source>
</evidence>
<evidence type="ECO:0000256" key="1">
    <source>
        <dbReference type="ARBA" id="ARBA00023125"/>
    </source>
</evidence>
<evidence type="ECO:0000256" key="2">
    <source>
        <dbReference type="ARBA" id="ARBA00023172"/>
    </source>
</evidence>
<keyword evidence="2" id="KW-0233">DNA recombination</keyword>
<dbReference type="InterPro" id="IPR010998">
    <property type="entry name" value="Integrase_recombinase_N"/>
</dbReference>
<dbReference type="PANTHER" id="PTHR30349:SF91">
    <property type="entry name" value="INTA PROTEIN"/>
    <property type="match status" value="1"/>
</dbReference>